<evidence type="ECO:0000313" key="3">
    <source>
        <dbReference type="Proteomes" id="UP001050975"/>
    </source>
</evidence>
<feature type="domain" description="N-acetyltransferase" evidence="1">
    <location>
        <begin position="42"/>
        <end position="177"/>
    </location>
</feature>
<dbReference type="AlphaFoldDB" id="A0AAV3XJD3"/>
<dbReference type="InterPro" id="IPR016181">
    <property type="entry name" value="Acyl_CoA_acyltransferase"/>
</dbReference>
<dbReference type="InterPro" id="IPR000182">
    <property type="entry name" value="GNAT_dom"/>
</dbReference>
<dbReference type="Pfam" id="PF00583">
    <property type="entry name" value="Acetyltransf_1"/>
    <property type="match status" value="1"/>
</dbReference>
<sequence length="177" mass="20876">MDSQLFYIFTLSGALGQAPNPDARRAIMLSLHLRAVYLMEFNVIFQLNEAQKNDLMELYKNAFWSQQRMRADVDKMLDHTNMIVGIESRQGKLIGFCRVLTDFVYRAILFDVIIHPDYRGQGLGKLLIDTVVEHPDLQQVEHIDLCCLPEMIDFYKQWDFTTELGEFRLMRRNRRVR</sequence>
<dbReference type="PANTHER" id="PTHR43233">
    <property type="entry name" value="FAMILY N-ACETYLTRANSFERASE, PUTATIVE (AFU_ORTHOLOGUE AFUA_6G03350)-RELATED"/>
    <property type="match status" value="1"/>
</dbReference>
<protein>
    <submittedName>
        <fullName evidence="2">GCN5-related N-acetyltransferase</fullName>
    </submittedName>
</protein>
<accession>A0AAV3XJD3</accession>
<evidence type="ECO:0000313" key="2">
    <source>
        <dbReference type="EMBL" id="GET42408.1"/>
    </source>
</evidence>
<name>A0AAV3XJD3_9CYAN</name>
<dbReference type="PANTHER" id="PTHR43233:SF1">
    <property type="entry name" value="FAMILY N-ACETYLTRANSFERASE, PUTATIVE (AFU_ORTHOLOGUE AFUA_6G03350)-RELATED"/>
    <property type="match status" value="1"/>
</dbReference>
<dbReference type="PROSITE" id="PS51186">
    <property type="entry name" value="GNAT"/>
    <property type="match status" value="1"/>
</dbReference>
<dbReference type="GO" id="GO:0016747">
    <property type="term" value="F:acyltransferase activity, transferring groups other than amino-acyl groups"/>
    <property type="evidence" value="ECO:0007669"/>
    <property type="project" value="InterPro"/>
</dbReference>
<keyword evidence="3" id="KW-1185">Reference proteome</keyword>
<dbReference type="InterPro" id="IPR053144">
    <property type="entry name" value="Acetyltransferase_Butenolide"/>
</dbReference>
<dbReference type="Proteomes" id="UP001050975">
    <property type="component" value="Unassembled WGS sequence"/>
</dbReference>
<reference evidence="2" key="1">
    <citation type="submission" date="2019-10" db="EMBL/GenBank/DDBJ databases">
        <title>Draft genome sequece of Microseira wollei NIES-4236.</title>
        <authorList>
            <person name="Yamaguchi H."/>
            <person name="Suzuki S."/>
            <person name="Kawachi M."/>
        </authorList>
    </citation>
    <scope>NUCLEOTIDE SEQUENCE</scope>
    <source>
        <strain evidence="2">NIES-4236</strain>
    </source>
</reference>
<dbReference type="EMBL" id="BLAY01000163">
    <property type="protein sequence ID" value="GET42408.1"/>
    <property type="molecule type" value="Genomic_DNA"/>
</dbReference>
<dbReference type="RefSeq" id="WP_226589909.1">
    <property type="nucleotide sequence ID" value="NZ_BLAY01000163.1"/>
</dbReference>
<dbReference type="CDD" id="cd04301">
    <property type="entry name" value="NAT_SF"/>
    <property type="match status" value="1"/>
</dbReference>
<dbReference type="Gene3D" id="3.40.630.30">
    <property type="match status" value="1"/>
</dbReference>
<comment type="caution">
    <text evidence="2">The sequence shown here is derived from an EMBL/GenBank/DDBJ whole genome shotgun (WGS) entry which is preliminary data.</text>
</comment>
<gene>
    <name evidence="2" type="ORF">MiSe_72250</name>
</gene>
<evidence type="ECO:0000259" key="1">
    <source>
        <dbReference type="PROSITE" id="PS51186"/>
    </source>
</evidence>
<proteinExistence type="predicted"/>
<organism evidence="2 3">
    <name type="scientific">Microseira wollei NIES-4236</name>
    <dbReference type="NCBI Taxonomy" id="2530354"/>
    <lineage>
        <taxon>Bacteria</taxon>
        <taxon>Bacillati</taxon>
        <taxon>Cyanobacteriota</taxon>
        <taxon>Cyanophyceae</taxon>
        <taxon>Oscillatoriophycideae</taxon>
        <taxon>Aerosakkonematales</taxon>
        <taxon>Aerosakkonemataceae</taxon>
        <taxon>Microseira</taxon>
    </lineage>
</organism>
<dbReference type="SUPFAM" id="SSF55729">
    <property type="entry name" value="Acyl-CoA N-acyltransferases (Nat)"/>
    <property type="match status" value="1"/>
</dbReference>